<dbReference type="InterPro" id="IPR007449">
    <property type="entry name" value="ZipA_FtsZ-bd_C"/>
</dbReference>
<dbReference type="GO" id="GO:0005886">
    <property type="term" value="C:plasma membrane"/>
    <property type="evidence" value="ECO:0007669"/>
    <property type="project" value="UniProtKB-SubCell"/>
</dbReference>
<evidence type="ECO:0000256" key="7">
    <source>
        <dbReference type="ARBA" id="ARBA00023306"/>
    </source>
</evidence>
<dbReference type="SMART" id="SM00771">
    <property type="entry name" value="ZipA_C"/>
    <property type="match status" value="1"/>
</dbReference>
<evidence type="ECO:0000256" key="6">
    <source>
        <dbReference type="ARBA" id="ARBA00023136"/>
    </source>
</evidence>
<dbReference type="InterPro" id="IPR036765">
    <property type="entry name" value="ZipA_FtsZ-bd_C_sf"/>
</dbReference>
<dbReference type="STRING" id="40754.THII_0641"/>
<keyword evidence="2 8" id="KW-0997">Cell inner membrane</keyword>
<evidence type="ECO:0000256" key="5">
    <source>
        <dbReference type="ARBA" id="ARBA00022989"/>
    </source>
</evidence>
<dbReference type="EMBL" id="AP014633">
    <property type="protein sequence ID" value="BAP54938.1"/>
    <property type="molecule type" value="Genomic_DNA"/>
</dbReference>
<feature type="domain" description="ZipA C-terminal FtsZ-binding" evidence="10">
    <location>
        <begin position="98"/>
        <end position="229"/>
    </location>
</feature>
<dbReference type="SUPFAM" id="SSF64383">
    <property type="entry name" value="Cell-division protein ZipA, C-terminal domain"/>
    <property type="match status" value="1"/>
</dbReference>
<dbReference type="PANTHER" id="PTHR38685">
    <property type="entry name" value="CELL DIVISION PROTEIN ZIPA"/>
    <property type="match status" value="1"/>
</dbReference>
<accession>A0A090ABG2</accession>
<dbReference type="Pfam" id="PF04354">
    <property type="entry name" value="ZipA_C"/>
    <property type="match status" value="1"/>
</dbReference>
<dbReference type="GO" id="GO:0000917">
    <property type="term" value="P:division septum assembly"/>
    <property type="evidence" value="ECO:0007669"/>
    <property type="project" value="TreeGrafter"/>
</dbReference>
<evidence type="ECO:0000256" key="4">
    <source>
        <dbReference type="ARBA" id="ARBA00022692"/>
    </source>
</evidence>
<dbReference type="GO" id="GO:0032153">
    <property type="term" value="C:cell division site"/>
    <property type="evidence" value="ECO:0007669"/>
    <property type="project" value="UniProtKB-UniRule"/>
</dbReference>
<dbReference type="KEGG" id="tig:THII_0641"/>
<evidence type="ECO:0000256" key="1">
    <source>
        <dbReference type="ARBA" id="ARBA00022475"/>
    </source>
</evidence>
<dbReference type="OrthoDB" id="7054914at2"/>
<feature type="transmembrane region" description="Helical" evidence="8">
    <location>
        <begin position="6"/>
        <end position="25"/>
    </location>
</feature>
<proteinExistence type="inferred from homology"/>
<gene>
    <name evidence="8" type="primary">zipA</name>
    <name evidence="11" type="ORF">THII_0641</name>
</gene>
<sequence>MSDSVLIISIIIALLIIIALTWRYLRRRRRRRRIKMAERPEQDLFADRYFDEPTPVAHNQTENLPHEAPLVDDVVETSLTEAIADTTESAPTKIPLQNELIIVIYVAAQQEPGFLGTDIFTVLEDLGLRYGDMRIFHHYGVGELKVKKPVFSIANMLEPGIFDPQQLADFSSPGLALFMRLPGPFGGRIALELMLNSAKKLAEVLEGIVQDENHTPLEPKKISVLRERIAHFEQRSIPLAMTKRFN</sequence>
<dbReference type="HAMAP" id="MF_00509">
    <property type="entry name" value="ZipA"/>
    <property type="match status" value="1"/>
</dbReference>
<evidence type="ECO:0000259" key="10">
    <source>
        <dbReference type="SMART" id="SM00771"/>
    </source>
</evidence>
<keyword evidence="1 8" id="KW-1003">Cell membrane</keyword>
<keyword evidence="4 8" id="KW-0812">Transmembrane</keyword>
<comment type="similarity">
    <text evidence="8 9">Belongs to the ZipA family.</text>
</comment>
<evidence type="ECO:0000256" key="8">
    <source>
        <dbReference type="HAMAP-Rule" id="MF_00509"/>
    </source>
</evidence>
<dbReference type="GO" id="GO:0043093">
    <property type="term" value="P:FtsZ-dependent cytokinesis"/>
    <property type="evidence" value="ECO:0007669"/>
    <property type="project" value="UniProtKB-UniRule"/>
</dbReference>
<keyword evidence="7 8" id="KW-0131">Cell cycle</keyword>
<dbReference type="PANTHER" id="PTHR38685:SF1">
    <property type="entry name" value="CELL DIVISION PROTEIN ZIPA"/>
    <property type="match status" value="1"/>
</dbReference>
<comment type="subunit">
    <text evidence="8">Interacts with FtsZ via their C-terminal domains.</text>
</comment>
<dbReference type="NCBIfam" id="TIGR02205">
    <property type="entry name" value="septum_zipA"/>
    <property type="match status" value="1"/>
</dbReference>
<keyword evidence="6 8" id="KW-0472">Membrane</keyword>
<comment type="function">
    <text evidence="8 9">Essential cell division protein that stabilizes the FtsZ protofilaments by cross-linking them and that serves as a cytoplasmic membrane anchor for the Z ring. Also required for the recruitment to the septal ring of downstream cell division proteins.</text>
</comment>
<evidence type="ECO:0000256" key="9">
    <source>
        <dbReference type="RuleBase" id="RU003612"/>
    </source>
</evidence>
<dbReference type="AlphaFoldDB" id="A0A090ABG2"/>
<name>A0A090ABG2_9GAMM</name>
<dbReference type="Proteomes" id="UP000031623">
    <property type="component" value="Chromosome"/>
</dbReference>
<keyword evidence="3 8" id="KW-0132">Cell division</keyword>
<evidence type="ECO:0000256" key="2">
    <source>
        <dbReference type="ARBA" id="ARBA00022519"/>
    </source>
</evidence>
<evidence type="ECO:0000313" key="12">
    <source>
        <dbReference type="Proteomes" id="UP000031623"/>
    </source>
</evidence>
<reference evidence="11 12" key="1">
    <citation type="journal article" date="2014" name="ISME J.">
        <title>Ecophysiology of Thioploca ingrica as revealed by the complete genome sequence supplemented with proteomic evidence.</title>
        <authorList>
            <person name="Kojima H."/>
            <person name="Ogura Y."/>
            <person name="Yamamoto N."/>
            <person name="Togashi T."/>
            <person name="Mori H."/>
            <person name="Watanabe T."/>
            <person name="Nemoto F."/>
            <person name="Kurokawa K."/>
            <person name="Hayashi T."/>
            <person name="Fukui M."/>
        </authorList>
    </citation>
    <scope>NUCLEOTIDE SEQUENCE [LARGE SCALE GENOMIC DNA]</scope>
</reference>
<dbReference type="Gene3D" id="3.30.1400.10">
    <property type="entry name" value="ZipA, C-terminal FtsZ-binding domain"/>
    <property type="match status" value="1"/>
</dbReference>
<keyword evidence="12" id="KW-1185">Reference proteome</keyword>
<protein>
    <recommendedName>
        <fullName evidence="8 9">Cell division protein ZipA</fullName>
    </recommendedName>
</protein>
<comment type="subcellular location">
    <subcellularLocation>
        <location evidence="8">Cell inner membrane</location>
        <topology evidence="8">Single-pass type I membrane protein</topology>
    </subcellularLocation>
    <text evidence="8">Localizes to the Z ring in an FtsZ-dependent manner.</text>
</comment>
<keyword evidence="5 8" id="KW-1133">Transmembrane helix</keyword>
<dbReference type="InterPro" id="IPR011919">
    <property type="entry name" value="Cell_div_ZipA"/>
</dbReference>
<dbReference type="HOGENOM" id="CLU_030174_2_0_6"/>
<organism evidence="11 12">
    <name type="scientific">Thioploca ingrica</name>
    <dbReference type="NCBI Taxonomy" id="40754"/>
    <lineage>
        <taxon>Bacteria</taxon>
        <taxon>Pseudomonadati</taxon>
        <taxon>Pseudomonadota</taxon>
        <taxon>Gammaproteobacteria</taxon>
        <taxon>Thiotrichales</taxon>
        <taxon>Thiotrichaceae</taxon>
        <taxon>Thioploca</taxon>
    </lineage>
</organism>
<evidence type="ECO:0000256" key="3">
    <source>
        <dbReference type="ARBA" id="ARBA00022618"/>
    </source>
</evidence>
<evidence type="ECO:0000313" key="11">
    <source>
        <dbReference type="EMBL" id="BAP54938.1"/>
    </source>
</evidence>